<keyword evidence="7 8" id="KW-0472">Membrane</keyword>
<keyword evidence="3" id="KW-0813">Transport</keyword>
<dbReference type="Proteomes" id="UP000824002">
    <property type="component" value="Unassembled WGS sequence"/>
</dbReference>
<comment type="similarity">
    <text evidence="2">Belongs to the autoinducer-2 exporter (AI-2E) (TC 2.A.86) family.</text>
</comment>
<comment type="caution">
    <text evidence="9">The sequence shown here is derived from an EMBL/GenBank/DDBJ whole genome shotgun (WGS) entry which is preliminary data.</text>
</comment>
<evidence type="ECO:0000313" key="9">
    <source>
        <dbReference type="EMBL" id="HIS76448.1"/>
    </source>
</evidence>
<feature type="transmembrane region" description="Helical" evidence="8">
    <location>
        <begin position="41"/>
        <end position="62"/>
    </location>
</feature>
<feature type="transmembrane region" description="Helical" evidence="8">
    <location>
        <begin position="74"/>
        <end position="97"/>
    </location>
</feature>
<dbReference type="Pfam" id="PF01594">
    <property type="entry name" value="AI-2E_transport"/>
    <property type="match status" value="1"/>
</dbReference>
<proteinExistence type="inferred from homology"/>
<dbReference type="GO" id="GO:0005886">
    <property type="term" value="C:plasma membrane"/>
    <property type="evidence" value="ECO:0007669"/>
    <property type="project" value="UniProtKB-SubCell"/>
</dbReference>
<evidence type="ECO:0000256" key="8">
    <source>
        <dbReference type="SAM" id="Phobius"/>
    </source>
</evidence>
<feature type="transmembrane region" description="Helical" evidence="8">
    <location>
        <begin position="322"/>
        <end position="355"/>
    </location>
</feature>
<feature type="transmembrane region" description="Helical" evidence="8">
    <location>
        <begin position="259"/>
        <end position="284"/>
    </location>
</feature>
<comment type="subcellular location">
    <subcellularLocation>
        <location evidence="1">Cell membrane</location>
        <topology evidence="1">Multi-pass membrane protein</topology>
    </subcellularLocation>
</comment>
<reference evidence="9" key="1">
    <citation type="submission" date="2020-10" db="EMBL/GenBank/DDBJ databases">
        <authorList>
            <person name="Gilroy R."/>
        </authorList>
    </citation>
    <scope>NUCLEOTIDE SEQUENCE</scope>
    <source>
        <strain evidence="9">CHK199-13235</strain>
    </source>
</reference>
<dbReference type="AlphaFoldDB" id="A0A9D1K0V2"/>
<evidence type="ECO:0000256" key="2">
    <source>
        <dbReference type="ARBA" id="ARBA00009773"/>
    </source>
</evidence>
<protein>
    <submittedName>
        <fullName evidence="9">AI-2E family transporter</fullName>
    </submittedName>
</protein>
<keyword evidence="6 8" id="KW-1133">Transmembrane helix</keyword>
<evidence type="ECO:0000256" key="6">
    <source>
        <dbReference type="ARBA" id="ARBA00022989"/>
    </source>
</evidence>
<evidence type="ECO:0000256" key="5">
    <source>
        <dbReference type="ARBA" id="ARBA00022692"/>
    </source>
</evidence>
<dbReference type="EMBL" id="DVJP01000042">
    <property type="protein sequence ID" value="HIS76448.1"/>
    <property type="molecule type" value="Genomic_DNA"/>
</dbReference>
<keyword evidence="5 8" id="KW-0812">Transmembrane</keyword>
<evidence type="ECO:0000256" key="3">
    <source>
        <dbReference type="ARBA" id="ARBA00022448"/>
    </source>
</evidence>
<evidence type="ECO:0000256" key="4">
    <source>
        <dbReference type="ARBA" id="ARBA00022475"/>
    </source>
</evidence>
<feature type="transmembrane region" description="Helical" evidence="8">
    <location>
        <begin position="235"/>
        <end position="253"/>
    </location>
</feature>
<sequence>MGPEFQKKRWRWAAALLAAAAVWAIWNPNLAGKALGKIGEAFLPFGAGLGIAFVLNVPLRFLEERFFAGRKVKRWVSITVTYLLAAGVLCVLLFLIIPQLKKSAGVLLENLPGYLAQAEAWTHRTAQKLGPWAADFTQNAWEAVSQWMEQRQKTGPEMVDSTVNMAANLFQGTVNLLAGVVFSIYLLAKKEALCLSCKGVLFAFLPRDKARKLSRVGRLTTETFRKFAAGQLTEAFLLGAFCFLGMALLQMPYAPLISAMIGVTALIPIFGAVFGTAAGALILLMERPVTAIWFVAFILVLQQVESNFLYPRVVGDSIGLPGIWVLLAVTAGGSLFGVLGMLAGIPLASVAYTLFRETVAVRLKRRDITKEELARAGEPAPGNHGKWREQ</sequence>
<reference evidence="9" key="2">
    <citation type="journal article" date="2021" name="PeerJ">
        <title>Extensive microbial diversity within the chicken gut microbiome revealed by metagenomics and culture.</title>
        <authorList>
            <person name="Gilroy R."/>
            <person name="Ravi A."/>
            <person name="Getino M."/>
            <person name="Pursley I."/>
            <person name="Horton D.L."/>
            <person name="Alikhan N.F."/>
            <person name="Baker D."/>
            <person name="Gharbi K."/>
            <person name="Hall N."/>
            <person name="Watson M."/>
            <person name="Adriaenssens E.M."/>
            <person name="Foster-Nyarko E."/>
            <person name="Jarju S."/>
            <person name="Secka A."/>
            <person name="Antonio M."/>
            <person name="Oren A."/>
            <person name="Chaudhuri R.R."/>
            <person name="La Ragione R."/>
            <person name="Hildebrand F."/>
            <person name="Pallen M.J."/>
        </authorList>
    </citation>
    <scope>NUCLEOTIDE SEQUENCE</scope>
    <source>
        <strain evidence="9">CHK199-13235</strain>
    </source>
</reference>
<keyword evidence="4" id="KW-1003">Cell membrane</keyword>
<name>A0A9D1K0V2_9FIRM</name>
<dbReference type="InterPro" id="IPR002549">
    <property type="entry name" value="AI-2E-like"/>
</dbReference>
<dbReference type="PANTHER" id="PTHR21716:SF53">
    <property type="entry name" value="PERMEASE PERM-RELATED"/>
    <property type="match status" value="1"/>
</dbReference>
<dbReference type="GO" id="GO:0055085">
    <property type="term" value="P:transmembrane transport"/>
    <property type="evidence" value="ECO:0007669"/>
    <property type="project" value="TreeGrafter"/>
</dbReference>
<organism evidence="9 10">
    <name type="scientific">Candidatus Merdivicinus excrementipullorum</name>
    <dbReference type="NCBI Taxonomy" id="2840867"/>
    <lineage>
        <taxon>Bacteria</taxon>
        <taxon>Bacillati</taxon>
        <taxon>Bacillota</taxon>
        <taxon>Clostridia</taxon>
        <taxon>Eubacteriales</taxon>
        <taxon>Oscillospiraceae</taxon>
        <taxon>Oscillospiraceae incertae sedis</taxon>
        <taxon>Candidatus Merdivicinus</taxon>
    </lineage>
</organism>
<evidence type="ECO:0000313" key="10">
    <source>
        <dbReference type="Proteomes" id="UP000824002"/>
    </source>
</evidence>
<accession>A0A9D1K0V2</accession>
<feature type="transmembrane region" description="Helical" evidence="8">
    <location>
        <begin position="169"/>
        <end position="188"/>
    </location>
</feature>
<evidence type="ECO:0000256" key="7">
    <source>
        <dbReference type="ARBA" id="ARBA00023136"/>
    </source>
</evidence>
<dbReference type="PANTHER" id="PTHR21716">
    <property type="entry name" value="TRANSMEMBRANE PROTEIN"/>
    <property type="match status" value="1"/>
</dbReference>
<feature type="transmembrane region" description="Helical" evidence="8">
    <location>
        <begin position="291"/>
        <end position="310"/>
    </location>
</feature>
<gene>
    <name evidence="9" type="ORF">IAB51_06495</name>
</gene>
<evidence type="ECO:0000256" key="1">
    <source>
        <dbReference type="ARBA" id="ARBA00004651"/>
    </source>
</evidence>